<evidence type="ECO:0000313" key="4">
    <source>
        <dbReference type="Proteomes" id="UP000000269"/>
    </source>
</evidence>
<dbReference type="PANTHER" id="PTHR21666">
    <property type="entry name" value="PEPTIDASE-RELATED"/>
    <property type="match status" value="1"/>
</dbReference>
<dbReference type="AlphaFoldDB" id="A8MHL6"/>
<keyword evidence="4" id="KW-1185">Reference proteome</keyword>
<dbReference type="RefSeq" id="WP_012159610.1">
    <property type="nucleotide sequence ID" value="NC_009922.1"/>
</dbReference>
<sequence>MIVRKNKGKYFNNIWGNGKVLFMNYEDWLNKTWIRLITVLLITASIFMIKALKFDAPKNAINFLKEKLDYSYSMEDYIGNLKGIPKYIQHLGNKTIEAMKSEDKLAERFIMPIDGEIITYFNEPIGSTEYKANGMIFKSETGTNIYSVDDGVVIEVGSNKAIGNYIIIKHKGELLSVYKYLGENNVNMNQSVDRGQKIGTSTEKFLLEVWYRNEAIDPIQYMNLSTKQL</sequence>
<dbReference type="GO" id="GO:0004222">
    <property type="term" value="F:metalloendopeptidase activity"/>
    <property type="evidence" value="ECO:0007669"/>
    <property type="project" value="TreeGrafter"/>
</dbReference>
<dbReference type="eggNOG" id="COG0739">
    <property type="taxonomic scope" value="Bacteria"/>
</dbReference>
<dbReference type="Proteomes" id="UP000000269">
    <property type="component" value="Chromosome"/>
</dbReference>
<evidence type="ECO:0000256" key="1">
    <source>
        <dbReference type="SAM" id="Phobius"/>
    </source>
</evidence>
<keyword evidence="1" id="KW-0472">Membrane</keyword>
<dbReference type="SUPFAM" id="SSF51261">
    <property type="entry name" value="Duplicated hybrid motif"/>
    <property type="match status" value="1"/>
</dbReference>
<dbReference type="InterPro" id="IPR016047">
    <property type="entry name" value="M23ase_b-sheet_dom"/>
</dbReference>
<dbReference type="KEGG" id="aoe:Clos_1758"/>
<dbReference type="EMBL" id="CP000853">
    <property type="protein sequence ID" value="ABW19298.1"/>
    <property type="molecule type" value="Genomic_DNA"/>
</dbReference>
<feature type="domain" description="M23ase beta-sheet core" evidence="2">
    <location>
        <begin position="132"/>
        <end position="202"/>
    </location>
</feature>
<dbReference type="InterPro" id="IPR011055">
    <property type="entry name" value="Dup_hybrid_motif"/>
</dbReference>
<proteinExistence type="predicted"/>
<dbReference type="Pfam" id="PF01551">
    <property type="entry name" value="Peptidase_M23"/>
    <property type="match status" value="1"/>
</dbReference>
<accession>A8MHL6</accession>
<keyword evidence="1" id="KW-0812">Transmembrane</keyword>
<evidence type="ECO:0000259" key="2">
    <source>
        <dbReference type="Pfam" id="PF01551"/>
    </source>
</evidence>
<dbReference type="STRING" id="350688.Clos_1758"/>
<dbReference type="PANTHER" id="PTHR21666:SF270">
    <property type="entry name" value="MUREIN HYDROLASE ACTIVATOR ENVC"/>
    <property type="match status" value="1"/>
</dbReference>
<gene>
    <name evidence="3" type="ordered locus">Clos_1758</name>
</gene>
<organism evidence="3 4">
    <name type="scientific">Alkaliphilus oremlandii (strain OhILAs)</name>
    <name type="common">Clostridium oremlandii (strain OhILAs)</name>
    <dbReference type="NCBI Taxonomy" id="350688"/>
    <lineage>
        <taxon>Bacteria</taxon>
        <taxon>Bacillati</taxon>
        <taxon>Bacillota</taxon>
        <taxon>Clostridia</taxon>
        <taxon>Peptostreptococcales</taxon>
        <taxon>Natronincolaceae</taxon>
        <taxon>Alkaliphilus</taxon>
    </lineage>
</organism>
<dbReference type="CDD" id="cd12797">
    <property type="entry name" value="M23_peptidase"/>
    <property type="match status" value="1"/>
</dbReference>
<dbReference type="HOGENOM" id="CLU_1197767_0_0_9"/>
<feature type="transmembrane region" description="Helical" evidence="1">
    <location>
        <begin position="33"/>
        <end position="52"/>
    </location>
</feature>
<dbReference type="Gene3D" id="2.70.70.10">
    <property type="entry name" value="Glucose Permease (Domain IIA)"/>
    <property type="match status" value="1"/>
</dbReference>
<name>A8MHL6_ALKOO</name>
<dbReference type="OrthoDB" id="9814460at2"/>
<keyword evidence="1" id="KW-1133">Transmembrane helix</keyword>
<dbReference type="InterPro" id="IPR050570">
    <property type="entry name" value="Cell_wall_metabolism_enzyme"/>
</dbReference>
<protein>
    <submittedName>
        <fullName evidence="3">Peptidase M23B</fullName>
    </submittedName>
</protein>
<reference evidence="4" key="1">
    <citation type="submission" date="2007-10" db="EMBL/GenBank/DDBJ databases">
        <title>Complete genome of Alkaliphilus oremlandii OhILAs.</title>
        <authorList>
            <person name="Copeland A."/>
            <person name="Lucas S."/>
            <person name="Lapidus A."/>
            <person name="Barry K."/>
            <person name="Detter J.C."/>
            <person name="Glavina del Rio T."/>
            <person name="Hammon N."/>
            <person name="Israni S."/>
            <person name="Dalin E."/>
            <person name="Tice H."/>
            <person name="Pitluck S."/>
            <person name="Chain P."/>
            <person name="Malfatti S."/>
            <person name="Shin M."/>
            <person name="Vergez L."/>
            <person name="Schmutz J."/>
            <person name="Larimer F."/>
            <person name="Land M."/>
            <person name="Hauser L."/>
            <person name="Kyrpides N."/>
            <person name="Mikhailova N."/>
            <person name="Stolz J.F."/>
            <person name="Dawson A."/>
            <person name="Fisher E."/>
            <person name="Crable B."/>
            <person name="Perera E."/>
            <person name="Lisak J."/>
            <person name="Ranganathan M."/>
            <person name="Basu P."/>
            <person name="Richardson P."/>
        </authorList>
    </citation>
    <scope>NUCLEOTIDE SEQUENCE [LARGE SCALE GENOMIC DNA]</scope>
    <source>
        <strain evidence="4">OhILAs</strain>
    </source>
</reference>
<evidence type="ECO:0000313" key="3">
    <source>
        <dbReference type="EMBL" id="ABW19298.1"/>
    </source>
</evidence>